<proteinExistence type="predicted"/>
<dbReference type="OrthoDB" id="10253246at2759"/>
<feature type="transmembrane region" description="Helical" evidence="1">
    <location>
        <begin position="121"/>
        <end position="143"/>
    </location>
</feature>
<organism evidence="2 3">
    <name type="scientific">Triparma laevis f. longispina</name>
    <dbReference type="NCBI Taxonomy" id="1714387"/>
    <lineage>
        <taxon>Eukaryota</taxon>
        <taxon>Sar</taxon>
        <taxon>Stramenopiles</taxon>
        <taxon>Ochrophyta</taxon>
        <taxon>Bolidophyceae</taxon>
        <taxon>Parmales</taxon>
        <taxon>Triparmaceae</taxon>
        <taxon>Triparma</taxon>
    </lineage>
</organism>
<gene>
    <name evidence="2" type="ORF">TrLO_g1000</name>
</gene>
<dbReference type="Proteomes" id="UP001165122">
    <property type="component" value="Unassembled WGS sequence"/>
</dbReference>
<feature type="transmembrane region" description="Helical" evidence="1">
    <location>
        <begin position="149"/>
        <end position="167"/>
    </location>
</feature>
<sequence length="226" mass="24743">MLAADRRAVDSELQAQAVQIKNIEMENLDRYLQSIGTQASLITGFAVTIALSSDLISLTNQSSQLVQFLHYGTIITCLSLEFYCVQNSTLVSVFGPTYALNGPRGSMHSAVKAMKEERMTILYAFGGGAVMFGANVIIVAWLIMRTVSAVLSTLIVLVTGYFISTSAHRIGQKFYLGENMGTDEIKKVKAGEYLDGVRVMETSRGIDERKIERGLNVLRNNSGQSL</sequence>
<keyword evidence="1" id="KW-0812">Transmembrane</keyword>
<keyword evidence="1" id="KW-0472">Membrane</keyword>
<name>A0A9W7EBX9_9STRA</name>
<keyword evidence="1" id="KW-1133">Transmembrane helix</keyword>
<dbReference type="EMBL" id="BRXW01000672">
    <property type="protein sequence ID" value="GMH73292.1"/>
    <property type="molecule type" value="Genomic_DNA"/>
</dbReference>
<protein>
    <submittedName>
        <fullName evidence="2">Uncharacterized protein</fullName>
    </submittedName>
</protein>
<dbReference type="AlphaFoldDB" id="A0A9W7EBX9"/>
<reference evidence="3" key="1">
    <citation type="journal article" date="2023" name="Commun. Biol.">
        <title>Genome analysis of Parmales, the sister group of diatoms, reveals the evolutionary specialization of diatoms from phago-mixotrophs to photoautotrophs.</title>
        <authorList>
            <person name="Ban H."/>
            <person name="Sato S."/>
            <person name="Yoshikawa S."/>
            <person name="Yamada K."/>
            <person name="Nakamura Y."/>
            <person name="Ichinomiya M."/>
            <person name="Sato N."/>
            <person name="Blanc-Mathieu R."/>
            <person name="Endo H."/>
            <person name="Kuwata A."/>
            <person name="Ogata H."/>
        </authorList>
    </citation>
    <scope>NUCLEOTIDE SEQUENCE [LARGE SCALE GENOMIC DNA]</scope>
    <source>
        <strain evidence="3">NIES 3700</strain>
    </source>
</reference>
<keyword evidence="3" id="KW-1185">Reference proteome</keyword>
<evidence type="ECO:0000313" key="2">
    <source>
        <dbReference type="EMBL" id="GMH73292.1"/>
    </source>
</evidence>
<accession>A0A9W7EBX9</accession>
<evidence type="ECO:0000313" key="3">
    <source>
        <dbReference type="Proteomes" id="UP001165122"/>
    </source>
</evidence>
<evidence type="ECO:0000256" key="1">
    <source>
        <dbReference type="SAM" id="Phobius"/>
    </source>
</evidence>
<comment type="caution">
    <text evidence="2">The sequence shown here is derived from an EMBL/GenBank/DDBJ whole genome shotgun (WGS) entry which is preliminary data.</text>
</comment>